<keyword evidence="10" id="KW-1185">Reference proteome</keyword>
<accession>A0ABR0EU47</accession>
<evidence type="ECO:0000313" key="9">
    <source>
        <dbReference type="EMBL" id="KAK4504980.1"/>
    </source>
</evidence>
<gene>
    <name evidence="9" type="ORF">PRZ48_002943</name>
</gene>
<dbReference type="Proteomes" id="UP001305779">
    <property type="component" value="Unassembled WGS sequence"/>
</dbReference>
<name>A0ABR0EU47_ZASCE</name>
<dbReference type="InterPro" id="IPR011701">
    <property type="entry name" value="MFS"/>
</dbReference>
<evidence type="ECO:0000256" key="1">
    <source>
        <dbReference type="ARBA" id="ARBA00004141"/>
    </source>
</evidence>
<feature type="transmembrane region" description="Helical" evidence="7">
    <location>
        <begin position="406"/>
        <end position="431"/>
    </location>
</feature>
<feature type="transmembrane region" description="Helical" evidence="7">
    <location>
        <begin position="376"/>
        <end position="394"/>
    </location>
</feature>
<dbReference type="InterPro" id="IPR036259">
    <property type="entry name" value="MFS_trans_sf"/>
</dbReference>
<sequence>MAEKNENDFHIESLEGPRPPTEQPRPEELAHLDDASLKRLERSAVRQLDSFLLPSVILLFLLNILDRNNIASAKVVNLPQDLGITNSEYNTCLMIFYVGYVITQIPSNLLITRVKPSIYLASVVAAWAVVSLSQGFVHNFVGLLLARFVLGLVEGPFLPGVFFLMSCYYKRSELPPRIAFLYGANMLASAFGGLIAAGITSQMHGVLGRPAWAWLFIIEGSITLAIAFAVVIFLPDYPLKTKRFWLSHEQQLVVEWRIRNENAGIGDEEEDSMLDGLKQALVDPKLYMFIVLQMSLLTAQSWNNFFPSIVGTLGFSSTVTLLLTAPPYLFAFAMFVPTIGARYFAMFLLAAGSYSPYNLCVSWASSTLPRPRAKRAAALAIVNLMGAGVAHFYTAYMFPDSQMPRYYVGGGIMSGACIVCAGAAIGIKAYLGRQNRVIERREIEGGLDFDNAGKDVTKSGVVSFRYVT</sequence>
<feature type="transmembrane region" description="Helical" evidence="7">
    <location>
        <begin position="143"/>
        <end position="167"/>
    </location>
</feature>
<evidence type="ECO:0000256" key="7">
    <source>
        <dbReference type="SAM" id="Phobius"/>
    </source>
</evidence>
<feature type="transmembrane region" description="Helical" evidence="7">
    <location>
        <begin position="48"/>
        <end position="65"/>
    </location>
</feature>
<evidence type="ECO:0000256" key="5">
    <source>
        <dbReference type="ARBA" id="ARBA00023136"/>
    </source>
</evidence>
<organism evidence="9 10">
    <name type="scientific">Zasmidium cellare</name>
    <name type="common">Wine cellar mold</name>
    <name type="synonym">Racodium cellare</name>
    <dbReference type="NCBI Taxonomy" id="395010"/>
    <lineage>
        <taxon>Eukaryota</taxon>
        <taxon>Fungi</taxon>
        <taxon>Dikarya</taxon>
        <taxon>Ascomycota</taxon>
        <taxon>Pezizomycotina</taxon>
        <taxon>Dothideomycetes</taxon>
        <taxon>Dothideomycetidae</taxon>
        <taxon>Mycosphaerellales</taxon>
        <taxon>Mycosphaerellaceae</taxon>
        <taxon>Zasmidium</taxon>
    </lineage>
</organism>
<feature type="transmembrane region" description="Helical" evidence="7">
    <location>
        <begin position="118"/>
        <end position="137"/>
    </location>
</feature>
<evidence type="ECO:0000256" key="3">
    <source>
        <dbReference type="ARBA" id="ARBA00022692"/>
    </source>
</evidence>
<dbReference type="InterPro" id="IPR020846">
    <property type="entry name" value="MFS_dom"/>
</dbReference>
<feature type="transmembrane region" description="Helical" evidence="7">
    <location>
        <begin position="211"/>
        <end position="234"/>
    </location>
</feature>
<protein>
    <recommendedName>
        <fullName evidence="8">Major facilitator superfamily (MFS) profile domain-containing protein</fullName>
    </recommendedName>
</protein>
<keyword evidence="3 7" id="KW-0812">Transmembrane</keyword>
<feature type="domain" description="Major facilitator superfamily (MFS) profile" evidence="8">
    <location>
        <begin position="52"/>
        <end position="468"/>
    </location>
</feature>
<feature type="transmembrane region" description="Helical" evidence="7">
    <location>
        <begin position="94"/>
        <end position="111"/>
    </location>
</feature>
<feature type="transmembrane region" description="Helical" evidence="7">
    <location>
        <begin position="329"/>
        <end position="355"/>
    </location>
</feature>
<dbReference type="PANTHER" id="PTHR43791:SF20">
    <property type="entry name" value="TRANSPORTER, PUTATIVE (AFU_ORTHOLOGUE AFUA_3G14670)-RELATED"/>
    <property type="match status" value="1"/>
</dbReference>
<dbReference type="Pfam" id="PF07690">
    <property type="entry name" value="MFS_1"/>
    <property type="match status" value="1"/>
</dbReference>
<evidence type="ECO:0000256" key="6">
    <source>
        <dbReference type="SAM" id="MobiDB-lite"/>
    </source>
</evidence>
<comment type="subcellular location">
    <subcellularLocation>
        <location evidence="1">Membrane</location>
        <topology evidence="1">Multi-pass membrane protein</topology>
    </subcellularLocation>
</comment>
<feature type="transmembrane region" description="Helical" evidence="7">
    <location>
        <begin position="304"/>
        <end position="323"/>
    </location>
</feature>
<evidence type="ECO:0000313" key="10">
    <source>
        <dbReference type="Proteomes" id="UP001305779"/>
    </source>
</evidence>
<dbReference type="SUPFAM" id="SSF103473">
    <property type="entry name" value="MFS general substrate transporter"/>
    <property type="match status" value="1"/>
</dbReference>
<keyword evidence="5 7" id="KW-0472">Membrane</keyword>
<comment type="caution">
    <text evidence="9">The sequence shown here is derived from an EMBL/GenBank/DDBJ whole genome shotgun (WGS) entry which is preliminary data.</text>
</comment>
<dbReference type="Gene3D" id="1.20.1250.20">
    <property type="entry name" value="MFS general substrate transporter like domains"/>
    <property type="match status" value="1"/>
</dbReference>
<dbReference type="PROSITE" id="PS50850">
    <property type="entry name" value="MFS"/>
    <property type="match status" value="1"/>
</dbReference>
<dbReference type="EMBL" id="JAXOVC010000002">
    <property type="protein sequence ID" value="KAK4504980.1"/>
    <property type="molecule type" value="Genomic_DNA"/>
</dbReference>
<keyword evidence="2" id="KW-0813">Transport</keyword>
<evidence type="ECO:0000256" key="2">
    <source>
        <dbReference type="ARBA" id="ARBA00022448"/>
    </source>
</evidence>
<feature type="region of interest" description="Disordered" evidence="6">
    <location>
        <begin position="1"/>
        <end position="27"/>
    </location>
</feature>
<reference evidence="9 10" key="1">
    <citation type="journal article" date="2023" name="G3 (Bethesda)">
        <title>A chromosome-level genome assembly of Zasmidium syzygii isolated from banana leaves.</title>
        <authorList>
            <person name="van Westerhoven A.C."/>
            <person name="Mehrabi R."/>
            <person name="Talebi R."/>
            <person name="Steentjes M.B.F."/>
            <person name="Corcolon B."/>
            <person name="Chong P.A."/>
            <person name="Kema G.H.J."/>
            <person name="Seidl M.F."/>
        </authorList>
    </citation>
    <scope>NUCLEOTIDE SEQUENCE [LARGE SCALE GENOMIC DNA]</scope>
    <source>
        <strain evidence="9 10">P124</strain>
    </source>
</reference>
<evidence type="ECO:0000256" key="4">
    <source>
        <dbReference type="ARBA" id="ARBA00022989"/>
    </source>
</evidence>
<proteinExistence type="predicted"/>
<evidence type="ECO:0000259" key="8">
    <source>
        <dbReference type="PROSITE" id="PS50850"/>
    </source>
</evidence>
<feature type="compositionally biased region" description="Basic and acidic residues" evidence="6">
    <location>
        <begin position="1"/>
        <end position="15"/>
    </location>
</feature>
<feature type="transmembrane region" description="Helical" evidence="7">
    <location>
        <begin position="179"/>
        <end position="199"/>
    </location>
</feature>
<dbReference type="PANTHER" id="PTHR43791">
    <property type="entry name" value="PERMEASE-RELATED"/>
    <property type="match status" value="1"/>
</dbReference>
<keyword evidence="4 7" id="KW-1133">Transmembrane helix</keyword>